<dbReference type="AlphaFoldDB" id="A0A5J4KGA7"/>
<sequence length="65" mass="7073">MLLLLGPNNILWKGDNEGTTTGDGGWPKLVIERALTGWPASHRKENGRCPTALPGNYFPEVGARQ</sequence>
<evidence type="ECO:0000313" key="2">
    <source>
        <dbReference type="EMBL" id="GER85389.1"/>
    </source>
</evidence>
<dbReference type="EMBL" id="BKZV01000007">
    <property type="protein sequence ID" value="GER85389.1"/>
    <property type="molecule type" value="Genomic_DNA"/>
</dbReference>
<evidence type="ECO:0000256" key="1">
    <source>
        <dbReference type="SAM" id="MobiDB-lite"/>
    </source>
</evidence>
<name>A0A5J4KGA7_9CHLR</name>
<keyword evidence="3" id="KW-1185">Reference proteome</keyword>
<organism evidence="2 3">
    <name type="scientific">Thermogemmatispora aurantia</name>
    <dbReference type="NCBI Taxonomy" id="2045279"/>
    <lineage>
        <taxon>Bacteria</taxon>
        <taxon>Bacillati</taxon>
        <taxon>Chloroflexota</taxon>
        <taxon>Ktedonobacteria</taxon>
        <taxon>Thermogemmatisporales</taxon>
        <taxon>Thermogemmatisporaceae</taxon>
        <taxon>Thermogemmatispora</taxon>
    </lineage>
</organism>
<protein>
    <submittedName>
        <fullName evidence="2">Uncharacterized protein</fullName>
    </submittedName>
</protein>
<feature type="region of interest" description="Disordered" evidence="1">
    <location>
        <begin position="41"/>
        <end position="65"/>
    </location>
</feature>
<proteinExistence type="predicted"/>
<evidence type="ECO:0000313" key="3">
    <source>
        <dbReference type="Proteomes" id="UP000334820"/>
    </source>
</evidence>
<comment type="caution">
    <text evidence="2">The sequence shown here is derived from an EMBL/GenBank/DDBJ whole genome shotgun (WGS) entry which is preliminary data.</text>
</comment>
<accession>A0A5J4KGA7</accession>
<gene>
    <name evidence="2" type="ORF">KTAU_40240</name>
</gene>
<reference evidence="2 3" key="1">
    <citation type="journal article" date="2019" name="Int. J. Syst. Evol. Microbiol.">
        <title>Thermogemmatispora aurantia sp. nov. and Thermogemmatispora argillosa sp. nov., within the class Ktedonobacteria, and emended description of the genus Thermogemmatispora.</title>
        <authorList>
            <person name="Zheng Y."/>
            <person name="Wang C.M."/>
            <person name="Sakai Y."/>
            <person name="Abe K."/>
            <person name="Yokota A."/>
            <person name="Yabe S."/>
        </authorList>
    </citation>
    <scope>NUCLEOTIDE SEQUENCE [LARGE SCALE GENOMIC DNA]</scope>
    <source>
        <strain evidence="2 3">A1-2</strain>
    </source>
</reference>
<dbReference type="Proteomes" id="UP000334820">
    <property type="component" value="Unassembled WGS sequence"/>
</dbReference>